<accession>A0A841MPQ0</accession>
<dbReference type="EMBL" id="JACIJO010000001">
    <property type="protein sequence ID" value="MBB6324608.1"/>
    <property type="molecule type" value="Genomic_DNA"/>
</dbReference>
<protein>
    <submittedName>
        <fullName evidence="6">2-dehydro-3-deoxyphosphogluconate aldolase/(4S)-4-hydroxy-2-oxoglutarate aldolase</fullName>
        <ecNumber evidence="6">4.1.2.14</ecNumber>
        <ecNumber evidence="6">4.1.3.42</ecNumber>
    </submittedName>
</protein>
<dbReference type="AlphaFoldDB" id="A0A841MPQ0"/>
<evidence type="ECO:0000256" key="2">
    <source>
        <dbReference type="ARBA" id="ARBA00006906"/>
    </source>
</evidence>
<evidence type="ECO:0000256" key="1">
    <source>
        <dbReference type="ARBA" id="ARBA00004761"/>
    </source>
</evidence>
<gene>
    <name evidence="6" type="ORF">FHS59_000223</name>
</gene>
<dbReference type="PANTHER" id="PTHR30246">
    <property type="entry name" value="2-KETO-3-DEOXY-6-PHOSPHOGLUCONATE ALDOLASE"/>
    <property type="match status" value="1"/>
</dbReference>
<dbReference type="GO" id="GO:0008675">
    <property type="term" value="F:2-dehydro-3-deoxy-phosphogluconate aldolase activity"/>
    <property type="evidence" value="ECO:0007669"/>
    <property type="project" value="UniProtKB-EC"/>
</dbReference>
<dbReference type="Gene3D" id="3.20.20.70">
    <property type="entry name" value="Aldolase class I"/>
    <property type="match status" value="1"/>
</dbReference>
<dbReference type="EC" id="4.1.2.14" evidence="6"/>
<dbReference type="Pfam" id="PF01081">
    <property type="entry name" value="Aldolase"/>
    <property type="match status" value="1"/>
</dbReference>
<keyword evidence="4 6" id="KW-0456">Lyase</keyword>
<evidence type="ECO:0000313" key="6">
    <source>
        <dbReference type="EMBL" id="MBB6324608.1"/>
    </source>
</evidence>
<dbReference type="EC" id="4.1.3.42" evidence="6"/>
<dbReference type="SUPFAM" id="SSF51569">
    <property type="entry name" value="Aldolase"/>
    <property type="match status" value="1"/>
</dbReference>
<proteinExistence type="inferred from homology"/>
<dbReference type="GO" id="GO:0106009">
    <property type="term" value="F:(4S)-4-hydroxy-2-oxoglutarate aldolase activity"/>
    <property type="evidence" value="ECO:0007669"/>
    <property type="project" value="UniProtKB-EC"/>
</dbReference>
<comment type="pathway">
    <text evidence="1">Carbohydrate acid metabolism.</text>
</comment>
<dbReference type="CDD" id="cd00452">
    <property type="entry name" value="KDPG_aldolase"/>
    <property type="match status" value="1"/>
</dbReference>
<dbReference type="PANTHER" id="PTHR30246:SF1">
    <property type="entry name" value="2-DEHYDRO-3-DEOXY-6-PHOSPHOGALACTONATE ALDOLASE-RELATED"/>
    <property type="match status" value="1"/>
</dbReference>
<comment type="subunit">
    <text evidence="3">Homotrimer.</text>
</comment>
<comment type="caution">
    <text evidence="6">The sequence shown here is derived from an EMBL/GenBank/DDBJ whole genome shotgun (WGS) entry which is preliminary data.</text>
</comment>
<organism evidence="6 7">
    <name type="scientific">Algoriphagus iocasae</name>
    <dbReference type="NCBI Taxonomy" id="1836499"/>
    <lineage>
        <taxon>Bacteria</taxon>
        <taxon>Pseudomonadati</taxon>
        <taxon>Bacteroidota</taxon>
        <taxon>Cytophagia</taxon>
        <taxon>Cytophagales</taxon>
        <taxon>Cyclobacteriaceae</taxon>
        <taxon>Algoriphagus</taxon>
    </lineage>
</organism>
<evidence type="ECO:0000313" key="7">
    <source>
        <dbReference type="Proteomes" id="UP000588604"/>
    </source>
</evidence>
<dbReference type="RefSeq" id="WP_184492581.1">
    <property type="nucleotide sequence ID" value="NZ_JACIJO010000001.1"/>
</dbReference>
<dbReference type="InterPro" id="IPR013785">
    <property type="entry name" value="Aldolase_TIM"/>
</dbReference>
<sequence length="222" mass="24530">MNQKVLIDAMNKAGIIPVFNHKDVEATIKVMKVCHQAGLNVFEFTNRGDHSLSVFKELKKASAHWEDFYLGIGTIFFKEQAADFIEAGADFLVSPVWDLELAEYAKSQKITWIPGIGTVSEAFQAFKFGIPLIKVFPANVLGPEFVASVKSVIPDLLVMPTGGVHPEEGNLKTWFDAGVHCVGMGSQLFSKVLIQEKQFEKLGDNINQASGILNRFRNSSVK</sequence>
<comment type="similarity">
    <text evidence="2">Belongs to the KHG/KDPG aldolase family.</text>
</comment>
<evidence type="ECO:0000256" key="4">
    <source>
        <dbReference type="ARBA" id="ARBA00023239"/>
    </source>
</evidence>
<keyword evidence="7" id="KW-1185">Reference proteome</keyword>
<evidence type="ECO:0000256" key="3">
    <source>
        <dbReference type="ARBA" id="ARBA00011233"/>
    </source>
</evidence>
<name>A0A841MPQ0_9BACT</name>
<keyword evidence="5" id="KW-0119">Carbohydrate metabolism</keyword>
<dbReference type="Proteomes" id="UP000588604">
    <property type="component" value="Unassembled WGS sequence"/>
</dbReference>
<dbReference type="InterPro" id="IPR000887">
    <property type="entry name" value="Aldlse_KDPG_KHG"/>
</dbReference>
<reference evidence="6 7" key="1">
    <citation type="submission" date="2020-08" db="EMBL/GenBank/DDBJ databases">
        <title>Genomic Encyclopedia of Type Strains, Phase IV (KMG-IV): sequencing the most valuable type-strain genomes for metagenomic binning, comparative biology and taxonomic classification.</title>
        <authorList>
            <person name="Goeker M."/>
        </authorList>
    </citation>
    <scope>NUCLEOTIDE SEQUENCE [LARGE SCALE GENOMIC DNA]</scope>
    <source>
        <strain evidence="6 7">DSM 102044</strain>
    </source>
</reference>
<evidence type="ECO:0000256" key="5">
    <source>
        <dbReference type="ARBA" id="ARBA00023277"/>
    </source>
</evidence>